<dbReference type="InterPro" id="IPR036390">
    <property type="entry name" value="WH_DNA-bd_sf"/>
</dbReference>
<dbReference type="PRINTS" id="PR00039">
    <property type="entry name" value="HTHLYSR"/>
</dbReference>
<dbReference type="InterPro" id="IPR000847">
    <property type="entry name" value="LysR_HTH_N"/>
</dbReference>
<name>A0A8B4QEV7_9BACL</name>
<dbReference type="AlphaFoldDB" id="A0A8B4QEV7"/>
<protein>
    <submittedName>
        <fullName evidence="6">Cyn operon transcriptional activator</fullName>
    </submittedName>
    <submittedName>
        <fullName evidence="7">DNA-binding transcriptional LysR family regulator</fullName>
    </submittedName>
</protein>
<dbReference type="PROSITE" id="PS50931">
    <property type="entry name" value="HTH_LYSR"/>
    <property type="match status" value="1"/>
</dbReference>
<accession>A0A8B4QEV7</accession>
<dbReference type="CDD" id="cd05466">
    <property type="entry name" value="PBP2_LTTR_substrate"/>
    <property type="match status" value="1"/>
</dbReference>
<sequence length="294" mass="33432">MVIKLDMYRIFLQVGKSESFSKAARSLYMTQPAISQAIAQLEQELNSRLFNRTPKGVHLTDEGTILFGHVKAALELIEAGENKLLEFKHLTLGELKLGVGDTISKYYLLEYLEDFRNRYPNIHFKIVNGTTTELSNQLKSGAIDLAICNLPLSEDGFDVIPLKEVHDVFVCGEKYKPLLNKPLSFEQLVKLPLIMLERLANSRKYVEKFLNEQGIMIEPELELGSHDLLIEFAKSNLGIACVTKEFSLEYLEQGKLFEMELEKPIPPRFIGICHLKTVPLTPAATRFMQMLVKK</sequence>
<dbReference type="GO" id="GO:0000976">
    <property type="term" value="F:transcription cis-regulatory region binding"/>
    <property type="evidence" value="ECO:0007669"/>
    <property type="project" value="TreeGrafter"/>
</dbReference>
<organism evidence="6 8">
    <name type="scientific">Kurthia zopfii</name>
    <dbReference type="NCBI Taxonomy" id="1650"/>
    <lineage>
        <taxon>Bacteria</taxon>
        <taxon>Bacillati</taxon>
        <taxon>Bacillota</taxon>
        <taxon>Bacilli</taxon>
        <taxon>Bacillales</taxon>
        <taxon>Caryophanaceae</taxon>
        <taxon>Kurthia</taxon>
    </lineage>
</organism>
<dbReference type="Pfam" id="PF03466">
    <property type="entry name" value="LysR_substrate"/>
    <property type="match status" value="1"/>
</dbReference>
<evidence type="ECO:0000313" key="6">
    <source>
        <dbReference type="EMBL" id="STX11205.1"/>
    </source>
</evidence>
<proteinExistence type="inferred from homology"/>
<dbReference type="Proteomes" id="UP000254330">
    <property type="component" value="Unassembled WGS sequence"/>
</dbReference>
<evidence type="ECO:0000256" key="1">
    <source>
        <dbReference type="ARBA" id="ARBA00009437"/>
    </source>
</evidence>
<reference evidence="7 9" key="2">
    <citation type="submission" date="2019-03" db="EMBL/GenBank/DDBJ databases">
        <title>Genomic Encyclopedia of Type Strains, Phase IV (KMG-IV): sequencing the most valuable type-strain genomes for metagenomic binning, comparative biology and taxonomic classification.</title>
        <authorList>
            <person name="Goeker M."/>
        </authorList>
    </citation>
    <scope>NUCLEOTIDE SEQUENCE [LARGE SCALE GENOMIC DNA]</scope>
    <source>
        <strain evidence="7 9">DSM 20580</strain>
    </source>
</reference>
<keyword evidence="9" id="KW-1185">Reference proteome</keyword>
<comment type="similarity">
    <text evidence="1">Belongs to the LysR transcriptional regulatory family.</text>
</comment>
<evidence type="ECO:0000313" key="8">
    <source>
        <dbReference type="Proteomes" id="UP000254330"/>
    </source>
</evidence>
<dbReference type="PANTHER" id="PTHR30126">
    <property type="entry name" value="HTH-TYPE TRANSCRIPTIONAL REGULATOR"/>
    <property type="match status" value="1"/>
</dbReference>
<keyword evidence="4" id="KW-0804">Transcription</keyword>
<dbReference type="SUPFAM" id="SSF53850">
    <property type="entry name" value="Periplasmic binding protein-like II"/>
    <property type="match status" value="1"/>
</dbReference>
<dbReference type="SUPFAM" id="SSF46785">
    <property type="entry name" value="Winged helix' DNA-binding domain"/>
    <property type="match status" value="1"/>
</dbReference>
<dbReference type="EMBL" id="UGNP01000001">
    <property type="protein sequence ID" value="STX11205.1"/>
    <property type="molecule type" value="Genomic_DNA"/>
</dbReference>
<dbReference type="EMBL" id="SNZG01000045">
    <property type="protein sequence ID" value="TDR33963.1"/>
    <property type="molecule type" value="Genomic_DNA"/>
</dbReference>
<comment type="caution">
    <text evidence="6">The sequence shown here is derived from an EMBL/GenBank/DDBJ whole genome shotgun (WGS) entry which is preliminary data.</text>
</comment>
<dbReference type="FunFam" id="1.10.10.10:FF:000001">
    <property type="entry name" value="LysR family transcriptional regulator"/>
    <property type="match status" value="1"/>
</dbReference>
<evidence type="ECO:0000256" key="4">
    <source>
        <dbReference type="ARBA" id="ARBA00023163"/>
    </source>
</evidence>
<dbReference type="InterPro" id="IPR036388">
    <property type="entry name" value="WH-like_DNA-bd_sf"/>
</dbReference>
<dbReference type="RefSeq" id="WP_109350693.1">
    <property type="nucleotide sequence ID" value="NZ_BJUE01000050.1"/>
</dbReference>
<dbReference type="GO" id="GO:0003700">
    <property type="term" value="F:DNA-binding transcription factor activity"/>
    <property type="evidence" value="ECO:0007669"/>
    <property type="project" value="InterPro"/>
</dbReference>
<evidence type="ECO:0000313" key="7">
    <source>
        <dbReference type="EMBL" id="TDR33963.1"/>
    </source>
</evidence>
<evidence type="ECO:0000256" key="3">
    <source>
        <dbReference type="ARBA" id="ARBA00023125"/>
    </source>
</evidence>
<keyword evidence="2" id="KW-0805">Transcription regulation</keyword>
<feature type="domain" description="HTH lysR-type" evidence="5">
    <location>
        <begin position="9"/>
        <end position="60"/>
    </location>
</feature>
<dbReference type="Proteomes" id="UP000294641">
    <property type="component" value="Unassembled WGS sequence"/>
</dbReference>
<dbReference type="PANTHER" id="PTHR30126:SF64">
    <property type="entry name" value="HTH-TYPE TRANSCRIPTIONAL REGULATOR CITR"/>
    <property type="match status" value="1"/>
</dbReference>
<evidence type="ECO:0000259" key="5">
    <source>
        <dbReference type="PROSITE" id="PS50931"/>
    </source>
</evidence>
<gene>
    <name evidence="6" type="primary">cynR_3</name>
    <name evidence="7" type="ORF">DFR61_14515</name>
    <name evidence="6" type="ORF">NCTC10597_03015</name>
</gene>
<dbReference type="InterPro" id="IPR005119">
    <property type="entry name" value="LysR_subst-bd"/>
</dbReference>
<reference evidence="6 8" key="1">
    <citation type="submission" date="2018-06" db="EMBL/GenBank/DDBJ databases">
        <authorList>
            <consortium name="Pathogen Informatics"/>
            <person name="Doyle S."/>
        </authorList>
    </citation>
    <scope>NUCLEOTIDE SEQUENCE [LARGE SCALE GENOMIC DNA]</scope>
    <source>
        <strain evidence="6 8">NCTC10597</strain>
    </source>
</reference>
<dbReference type="Gene3D" id="3.40.190.290">
    <property type="match status" value="1"/>
</dbReference>
<evidence type="ECO:0000256" key="2">
    <source>
        <dbReference type="ARBA" id="ARBA00023015"/>
    </source>
</evidence>
<keyword evidence="3 7" id="KW-0238">DNA-binding</keyword>
<evidence type="ECO:0000313" key="9">
    <source>
        <dbReference type="Proteomes" id="UP000294641"/>
    </source>
</evidence>
<dbReference type="OrthoDB" id="9778774at2"/>
<dbReference type="Gene3D" id="1.10.10.10">
    <property type="entry name" value="Winged helix-like DNA-binding domain superfamily/Winged helix DNA-binding domain"/>
    <property type="match status" value="1"/>
</dbReference>
<dbReference type="Pfam" id="PF00126">
    <property type="entry name" value="HTH_1"/>
    <property type="match status" value="1"/>
</dbReference>